<feature type="region of interest" description="Disordered" evidence="1">
    <location>
        <begin position="53"/>
        <end position="112"/>
    </location>
</feature>
<name>A0A4V6DW43_9BACT</name>
<sequence length="112" mass="12741">MPVSPIGNMNFVNQNMAYPAAQASNELAKEGFSATLNMAAAKEQEKVLDKLEKVNETHDIKEEIKEKAEQEEKKKKHKQEAKQTEDEDDEEALDEEPNFKDAQSIHRIDISI</sequence>
<dbReference type="OrthoDB" id="5328081at2"/>
<feature type="compositionally biased region" description="Basic and acidic residues" evidence="1">
    <location>
        <begin position="97"/>
        <end position="112"/>
    </location>
</feature>
<dbReference type="AlphaFoldDB" id="A0A4V6DW43"/>
<dbReference type="EMBL" id="NXLZ01000009">
    <property type="protein sequence ID" value="TKX30552.1"/>
    <property type="molecule type" value="Genomic_DNA"/>
</dbReference>
<evidence type="ECO:0000256" key="1">
    <source>
        <dbReference type="SAM" id="MobiDB-lite"/>
    </source>
</evidence>
<dbReference type="RefSeq" id="WP_137620833.1">
    <property type="nucleotide sequence ID" value="NZ_NXLZ01000009.1"/>
</dbReference>
<accession>A0A4V6DW43</accession>
<comment type="caution">
    <text evidence="2">The sequence shown here is derived from an EMBL/GenBank/DDBJ whole genome shotgun (WGS) entry which is preliminary data.</text>
</comment>
<evidence type="ECO:0008006" key="4">
    <source>
        <dbReference type="Google" id="ProtNLM"/>
    </source>
</evidence>
<dbReference type="Proteomes" id="UP000308838">
    <property type="component" value="Unassembled WGS sequence"/>
</dbReference>
<reference evidence="2 3" key="1">
    <citation type="submission" date="2018-05" db="EMBL/GenBank/DDBJ databases">
        <title>Novel Campyloabacter and Helicobacter Species and Strains.</title>
        <authorList>
            <person name="Mannion A.J."/>
            <person name="Shen Z."/>
            <person name="Fox J.G."/>
        </authorList>
    </citation>
    <scope>NUCLEOTIDE SEQUENCE [LARGE SCALE GENOMIC DNA]</scope>
    <source>
        <strain evidence="3">MIT17-664</strain>
    </source>
</reference>
<proteinExistence type="predicted"/>
<protein>
    <recommendedName>
        <fullName evidence="4">Coiled-coil protein</fullName>
    </recommendedName>
</protein>
<keyword evidence="3" id="KW-1185">Reference proteome</keyword>
<feature type="compositionally biased region" description="Basic and acidic residues" evidence="1">
    <location>
        <begin position="53"/>
        <end position="73"/>
    </location>
</feature>
<gene>
    <name evidence="2" type="ORF">CQA69_05695</name>
</gene>
<evidence type="ECO:0000313" key="3">
    <source>
        <dbReference type="Proteomes" id="UP000308838"/>
    </source>
</evidence>
<feature type="compositionally biased region" description="Acidic residues" evidence="1">
    <location>
        <begin position="85"/>
        <end position="96"/>
    </location>
</feature>
<organism evidence="2 3">
    <name type="scientific">Campylobacter estrildidarum</name>
    <dbReference type="NCBI Taxonomy" id="2510189"/>
    <lineage>
        <taxon>Bacteria</taxon>
        <taxon>Pseudomonadati</taxon>
        <taxon>Campylobacterota</taxon>
        <taxon>Epsilonproteobacteria</taxon>
        <taxon>Campylobacterales</taxon>
        <taxon>Campylobacteraceae</taxon>
        <taxon>Campylobacter</taxon>
    </lineage>
</organism>
<evidence type="ECO:0000313" key="2">
    <source>
        <dbReference type="EMBL" id="TKX30552.1"/>
    </source>
</evidence>